<comment type="caution">
    <text evidence="2">The sequence shown here is derived from an EMBL/GenBank/DDBJ whole genome shotgun (WGS) entry which is preliminary data.</text>
</comment>
<evidence type="ECO:0000313" key="2">
    <source>
        <dbReference type="EMBL" id="KAL3074843.1"/>
    </source>
</evidence>
<accession>A0ABD2IF95</accession>
<sequence>MQNSHKMTGPPLSRKRRGAVPTRIEQLERMLDMTKFIDQLKRLIDQPIKIPGTLSIGPGQARNKQIPGKAKRDLLSVEDIWSERADRMADTSALYNTSDIGERKWLLDLLMEESDPDSGGEEHITEQDLKEIVKIHHKRRKFQKEYHSDLTNSQYTYYGAGLISAFDRFSENQKNVRKEFEVGTKENDK</sequence>
<dbReference type="Proteomes" id="UP001620645">
    <property type="component" value="Unassembled WGS sequence"/>
</dbReference>
<feature type="region of interest" description="Disordered" evidence="1">
    <location>
        <begin position="1"/>
        <end position="20"/>
    </location>
</feature>
<organism evidence="2 3">
    <name type="scientific">Heterodera schachtii</name>
    <name type="common">Sugarbeet cyst nematode worm</name>
    <name type="synonym">Tylenchus schachtii</name>
    <dbReference type="NCBI Taxonomy" id="97005"/>
    <lineage>
        <taxon>Eukaryota</taxon>
        <taxon>Metazoa</taxon>
        <taxon>Ecdysozoa</taxon>
        <taxon>Nematoda</taxon>
        <taxon>Chromadorea</taxon>
        <taxon>Rhabditida</taxon>
        <taxon>Tylenchina</taxon>
        <taxon>Tylenchomorpha</taxon>
        <taxon>Tylenchoidea</taxon>
        <taxon>Heteroderidae</taxon>
        <taxon>Heteroderinae</taxon>
        <taxon>Heterodera</taxon>
    </lineage>
</organism>
<proteinExistence type="predicted"/>
<gene>
    <name evidence="2" type="ORF">niasHS_014288</name>
</gene>
<evidence type="ECO:0000256" key="1">
    <source>
        <dbReference type="SAM" id="MobiDB-lite"/>
    </source>
</evidence>
<protein>
    <submittedName>
        <fullName evidence="2">Uncharacterized protein</fullName>
    </submittedName>
</protein>
<reference evidence="2 3" key="1">
    <citation type="submission" date="2024-10" db="EMBL/GenBank/DDBJ databases">
        <authorList>
            <person name="Kim D."/>
        </authorList>
    </citation>
    <scope>NUCLEOTIDE SEQUENCE [LARGE SCALE GENOMIC DNA]</scope>
    <source>
        <strain evidence="2">Taebaek</strain>
    </source>
</reference>
<name>A0ABD2IF95_HETSC</name>
<dbReference type="EMBL" id="JBICCN010000356">
    <property type="protein sequence ID" value="KAL3074843.1"/>
    <property type="molecule type" value="Genomic_DNA"/>
</dbReference>
<dbReference type="AlphaFoldDB" id="A0ABD2IF95"/>
<keyword evidence="3" id="KW-1185">Reference proteome</keyword>
<evidence type="ECO:0000313" key="3">
    <source>
        <dbReference type="Proteomes" id="UP001620645"/>
    </source>
</evidence>